<sequence>MTRPFDIFKIKRDEALPAAVAAIVVTTLNALFVCKMYGLFTPLRDAGAMQRHMLAHFRVSGYDPLTLITVSSWIDIYNVERHPLLAFLISPLSLLNGWLAGLTGINCAIFLTAALMAACAFYSFVFFRRTLSEVMELDDTDANLLSALFFSFAYVMVISFTPDHFGFSMCMLLIVLYVAGMRMKKRKTVPTWQMAVLYVFATGITTTNCVKAVLMQLFVNGRKFFRLRNILLGIAVPSVALWMFCKFEYSVFVAPIDRARHEARVKRQAERKAREAKMQKLYAEADSATRAKMAPRLQQKKAPSKMGRPLSREGMMRWSDVTTPRWPTVVENLFGEPLLFHANFFLGDVLRSRPVFVEYDSKFNYFVEAIVVLLMLAGIACGFRSRLLWLALSWFGFDMVLHLGLGFGINEVYIMSPHWLFVLPLAMAFMLLRARGAVLMALRGVLLLLIVYMAAHNGVFLANYLLQPAA</sequence>
<comment type="caution">
    <text evidence="2">The sequence shown here is derived from an EMBL/GenBank/DDBJ whole genome shotgun (WGS) entry which is preliminary data.</text>
</comment>
<keyword evidence="1" id="KW-0472">Membrane</keyword>
<feature type="transmembrane region" description="Helical" evidence="1">
    <location>
        <begin position="444"/>
        <end position="466"/>
    </location>
</feature>
<keyword evidence="1" id="KW-1133">Transmembrane helix</keyword>
<keyword evidence="3" id="KW-1185">Reference proteome</keyword>
<feature type="transmembrane region" description="Helical" evidence="1">
    <location>
        <begin position="166"/>
        <end position="183"/>
    </location>
</feature>
<dbReference type="EMBL" id="JACJJL010000004">
    <property type="protein sequence ID" value="MBM6660887.1"/>
    <property type="molecule type" value="Genomic_DNA"/>
</dbReference>
<dbReference type="InterPro" id="IPR045726">
    <property type="entry name" value="DUF6080"/>
</dbReference>
<feature type="transmembrane region" description="Helical" evidence="1">
    <location>
        <begin position="230"/>
        <end position="254"/>
    </location>
</feature>
<dbReference type="RefSeq" id="WP_205108076.1">
    <property type="nucleotide sequence ID" value="NZ_JACJJL010000004.1"/>
</dbReference>
<feature type="transmembrane region" description="Helical" evidence="1">
    <location>
        <begin position="369"/>
        <end position="392"/>
    </location>
</feature>
<name>A0A938WL61_9BACT</name>
<feature type="transmembrane region" description="Helical" evidence="1">
    <location>
        <begin position="15"/>
        <end position="40"/>
    </location>
</feature>
<feature type="transmembrane region" description="Helical" evidence="1">
    <location>
        <begin position="99"/>
        <end position="122"/>
    </location>
</feature>
<feature type="transmembrane region" description="Helical" evidence="1">
    <location>
        <begin position="142"/>
        <end position="160"/>
    </location>
</feature>
<protein>
    <submittedName>
        <fullName evidence="2">GtrA family protein</fullName>
    </submittedName>
</protein>
<proteinExistence type="predicted"/>
<evidence type="ECO:0000313" key="2">
    <source>
        <dbReference type="EMBL" id="MBM6660887.1"/>
    </source>
</evidence>
<accession>A0A938WL61</accession>
<dbReference type="Pfam" id="PF19558">
    <property type="entry name" value="DUF6080"/>
    <property type="match status" value="1"/>
</dbReference>
<gene>
    <name evidence="2" type="ORF">H6B30_03805</name>
</gene>
<feature type="transmembrane region" description="Helical" evidence="1">
    <location>
        <begin position="195"/>
        <end position="218"/>
    </location>
</feature>
<feature type="transmembrane region" description="Helical" evidence="1">
    <location>
        <begin position="412"/>
        <end position="432"/>
    </location>
</feature>
<reference evidence="2 3" key="1">
    <citation type="journal article" date="2021" name="Sci. Rep.">
        <title>The distribution of antibiotic resistance genes in chicken gut microbiota commensals.</title>
        <authorList>
            <person name="Juricova H."/>
            <person name="Matiasovicova J."/>
            <person name="Kubasova T."/>
            <person name="Cejkova D."/>
            <person name="Rychlik I."/>
        </authorList>
    </citation>
    <scope>NUCLEOTIDE SEQUENCE [LARGE SCALE GENOMIC DNA]</scope>
    <source>
        <strain evidence="2 3">An819</strain>
    </source>
</reference>
<organism evidence="2 3">
    <name type="scientific">Marseilla massiliensis</name>
    <dbReference type="NCBI Taxonomy" id="1841864"/>
    <lineage>
        <taxon>Bacteria</taxon>
        <taxon>Pseudomonadati</taxon>
        <taxon>Bacteroidota</taxon>
        <taxon>Bacteroidia</taxon>
        <taxon>Bacteroidales</taxon>
        <taxon>Prevotellaceae</taxon>
        <taxon>Marseilla</taxon>
    </lineage>
</organism>
<keyword evidence="1" id="KW-0812">Transmembrane</keyword>
<evidence type="ECO:0000313" key="3">
    <source>
        <dbReference type="Proteomes" id="UP000764045"/>
    </source>
</evidence>
<evidence type="ECO:0000256" key="1">
    <source>
        <dbReference type="SAM" id="Phobius"/>
    </source>
</evidence>
<dbReference type="Proteomes" id="UP000764045">
    <property type="component" value="Unassembled WGS sequence"/>
</dbReference>
<dbReference type="AlphaFoldDB" id="A0A938WL61"/>